<sequence length="529" mass="57364">MKKILNPLLYCCLALAIIAGCKKDDFSDVGDGTVTAQDYIFNRATKTFDLGNELKSSISASEGVKFVYCYLVRTTGTDSLIHVTDNKGAITPTYELSIPITAFPVNNMSKVKGVKIMVKQGNNSSLEGFVNIKYFDPALPQFSAFPPTITADLNGGATAIAGNIQSEYGIKQVNIYDDYQLENTYVLVSSITNTSNAKQYALNYAYNYRKAAQHIKIIATDIYNQTNELIINMPVDVSIFKPKFVGFAANITPVVGGTTPVGGQITSITGLKKVELYDDRNGSYALLSTKTLAGQTNYSYTENYQFKKRAEHLKIIAVDNDDLQTELIIPLNVTYQSVLYRDVEMNAQTLGTKTGFLKNGNTIGNCELNANEANMYLIFGAQSTGPVLFNPATAATGSIASNLKCNNVGWSPTNISVIHDTKFRVLIDGASTGQSAIYDLLENGELDDLSNAFFSANSISNPSSNNPRFDAAAAPTTSVFNATTARVIFIKITDPSTSIVKNGIIHVKEGVAANPIGNSTIKFDIYIQK</sequence>
<organism evidence="2 3">
    <name type="scientific">Pedobacter chitinilyticus</name>
    <dbReference type="NCBI Taxonomy" id="2233776"/>
    <lineage>
        <taxon>Bacteria</taxon>
        <taxon>Pseudomonadati</taxon>
        <taxon>Bacteroidota</taxon>
        <taxon>Sphingobacteriia</taxon>
        <taxon>Sphingobacteriales</taxon>
        <taxon>Sphingobacteriaceae</taxon>
        <taxon>Pedobacter</taxon>
    </lineage>
</organism>
<dbReference type="AlphaFoldDB" id="A0A443YM31"/>
<dbReference type="OrthoDB" id="617981at2"/>
<evidence type="ECO:0000313" key="3">
    <source>
        <dbReference type="Proteomes" id="UP000284120"/>
    </source>
</evidence>
<evidence type="ECO:0008006" key="4">
    <source>
        <dbReference type="Google" id="ProtNLM"/>
    </source>
</evidence>
<name>A0A443YM31_9SPHI</name>
<accession>A0A443YM31</accession>
<dbReference type="EMBL" id="SAYW01000006">
    <property type="protein sequence ID" value="RWU04822.1"/>
    <property type="molecule type" value="Genomic_DNA"/>
</dbReference>
<feature type="chain" id="PRO_5019444643" description="DUF4270 domain-containing protein" evidence="1">
    <location>
        <begin position="20"/>
        <end position="529"/>
    </location>
</feature>
<comment type="caution">
    <text evidence="2">The sequence shown here is derived from an EMBL/GenBank/DDBJ whole genome shotgun (WGS) entry which is preliminary data.</text>
</comment>
<protein>
    <recommendedName>
        <fullName evidence="4">DUF4270 domain-containing protein</fullName>
    </recommendedName>
</protein>
<gene>
    <name evidence="2" type="ORF">DPV69_16780</name>
</gene>
<evidence type="ECO:0000313" key="2">
    <source>
        <dbReference type="EMBL" id="RWU04822.1"/>
    </source>
</evidence>
<dbReference type="RefSeq" id="WP_113648570.1">
    <property type="nucleotide sequence ID" value="NZ_QMHN01000006.1"/>
</dbReference>
<proteinExistence type="predicted"/>
<feature type="signal peptide" evidence="1">
    <location>
        <begin position="1"/>
        <end position="19"/>
    </location>
</feature>
<evidence type="ECO:0000256" key="1">
    <source>
        <dbReference type="SAM" id="SignalP"/>
    </source>
</evidence>
<dbReference type="PROSITE" id="PS51257">
    <property type="entry name" value="PROKAR_LIPOPROTEIN"/>
    <property type="match status" value="1"/>
</dbReference>
<reference evidence="2 3" key="1">
    <citation type="submission" date="2018-06" db="EMBL/GenBank/DDBJ databases">
        <title>Pedobacter endophyticus sp. nov., an endophytic bacterium isolated from a leaf of Triticum aestivum.</title>
        <authorList>
            <person name="Zhang L."/>
        </authorList>
    </citation>
    <scope>NUCLEOTIDE SEQUENCE [LARGE SCALE GENOMIC DNA]</scope>
    <source>
        <strain evidence="2 3">CM134L-2</strain>
    </source>
</reference>
<keyword evidence="1" id="KW-0732">Signal</keyword>
<keyword evidence="3" id="KW-1185">Reference proteome</keyword>
<dbReference type="Proteomes" id="UP000284120">
    <property type="component" value="Unassembled WGS sequence"/>
</dbReference>